<proteinExistence type="predicted"/>
<dbReference type="SUPFAM" id="SSF53901">
    <property type="entry name" value="Thiolase-like"/>
    <property type="match status" value="1"/>
</dbReference>
<gene>
    <name evidence="1" type="ORF">DE4585_03929</name>
</gene>
<protein>
    <submittedName>
        <fullName evidence="1">3-oxoacyl-(Acyl carrier protein) synthase II</fullName>
    </submittedName>
</protein>
<comment type="caution">
    <text evidence="1">The sequence shown here is derived from an EMBL/GenBank/DDBJ whole genome shotgun (WGS) entry which is preliminary data.</text>
</comment>
<organism evidence="1 2">
    <name type="scientific">Mycobacteroides salmoniphilum</name>
    <dbReference type="NCBI Taxonomy" id="404941"/>
    <lineage>
        <taxon>Bacteria</taxon>
        <taxon>Bacillati</taxon>
        <taxon>Actinomycetota</taxon>
        <taxon>Actinomycetes</taxon>
        <taxon>Mycobacteriales</taxon>
        <taxon>Mycobacteriaceae</taxon>
        <taxon>Mycobacteroides</taxon>
    </lineage>
</organism>
<evidence type="ECO:0000313" key="2">
    <source>
        <dbReference type="Proteomes" id="UP000295117"/>
    </source>
</evidence>
<dbReference type="PANTHER" id="PTHR34069">
    <property type="entry name" value="3-OXOACYL-[ACYL-CARRIER-PROTEIN] SYNTHASE 3"/>
    <property type="match status" value="1"/>
</dbReference>
<name>A0A4R8RU94_9MYCO</name>
<dbReference type="AlphaFoldDB" id="A0A4R8RU94"/>
<dbReference type="InterPro" id="IPR016039">
    <property type="entry name" value="Thiolase-like"/>
</dbReference>
<evidence type="ECO:0000313" key="1">
    <source>
        <dbReference type="EMBL" id="TDZ78093.1"/>
    </source>
</evidence>
<dbReference type="EMBL" id="PECH01000009">
    <property type="protein sequence ID" value="TDZ78093.1"/>
    <property type="molecule type" value="Genomic_DNA"/>
</dbReference>
<dbReference type="GO" id="GO:0044550">
    <property type="term" value="P:secondary metabolite biosynthetic process"/>
    <property type="evidence" value="ECO:0007669"/>
    <property type="project" value="TreeGrafter"/>
</dbReference>
<reference evidence="1 2" key="1">
    <citation type="journal article" date="2019" name="Sci. Rep.">
        <title>Extended insight into the Mycobacterium chelonae-abscessus complex through whole genome sequencing of Mycobacterium salmoniphilum outbreak and Mycobacterium salmoniphilum-like strains.</title>
        <authorList>
            <person name="Behra P.R.K."/>
            <person name="Das S."/>
            <person name="Pettersson B.M.F."/>
            <person name="Shirreff L."/>
            <person name="DuCote T."/>
            <person name="Jacobsson K.G."/>
            <person name="Ennis D.G."/>
            <person name="Kirsebom L.A."/>
        </authorList>
    </citation>
    <scope>NUCLEOTIDE SEQUENCE [LARGE SCALE GENOMIC DNA]</scope>
    <source>
        <strain evidence="1 2">DE 4585</strain>
    </source>
</reference>
<dbReference type="RefSeq" id="WP_134072928.1">
    <property type="nucleotide sequence ID" value="NZ_PECH01000009.1"/>
</dbReference>
<dbReference type="PANTHER" id="PTHR34069:SF2">
    <property type="entry name" value="BETA-KETOACYL-[ACYL-CARRIER-PROTEIN] SYNTHASE III"/>
    <property type="match status" value="1"/>
</dbReference>
<dbReference type="GO" id="GO:0016746">
    <property type="term" value="F:acyltransferase activity"/>
    <property type="evidence" value="ECO:0007669"/>
    <property type="project" value="UniProtKB-KW"/>
</dbReference>
<sequence>MAEVAGAPDWLGVCEYPGHTPAEMAIEVGSAALAAAHVPPAEVRWVVHAGASVQGAIGWPVHHHIQHGIVGANGNALELRQYCAGGLASWIVAGGLLTDDAGVVVCTGADNWSFGGRFVSSASTWGEPYSDVAHAEVLSSSEGFAMVLGTGTTSLPGRAEQWRLRDNYWEHPTLADYATTYARASSESTLQSAGETYRMVMEAVESALADADIQPADVTHFVPHPTGSGQPCLQIAKTMGLPWSDLLYRYHLAHGYLSVSAGTAALIRLAELELLKEGNIILMVATEFQLSSTAVVLEIIRRPALIVRDLITAVS</sequence>
<dbReference type="Proteomes" id="UP000295117">
    <property type="component" value="Unassembled WGS sequence"/>
</dbReference>
<accession>A0A4R8RU94</accession>
<dbReference type="Gene3D" id="3.40.47.10">
    <property type="match status" value="2"/>
</dbReference>